<comment type="caution">
    <text evidence="1">The sequence shown here is derived from an EMBL/GenBank/DDBJ whole genome shotgun (WGS) entry which is preliminary data.</text>
</comment>
<proteinExistence type="predicted"/>
<name>A0A1J5Q6H1_9ZZZZ</name>
<gene>
    <name evidence="1" type="ORF">GALL_427300</name>
</gene>
<protein>
    <submittedName>
        <fullName evidence="1">Uncharacterized protein</fullName>
    </submittedName>
</protein>
<evidence type="ECO:0000313" key="1">
    <source>
        <dbReference type="EMBL" id="OIQ75599.1"/>
    </source>
</evidence>
<dbReference type="EMBL" id="MLJW01002116">
    <property type="protein sequence ID" value="OIQ75599.1"/>
    <property type="molecule type" value="Genomic_DNA"/>
</dbReference>
<dbReference type="AlphaFoldDB" id="A0A1J5Q6H1"/>
<sequence>MTSGWSLLASADNKTPADLNAALGSSLGAASKAISTAWAWDAATAKWKFYTPSLQGTALTDYISSKSYLPFASALSASDGFWLNVVAATPPATSTNALYLANDSIAFNDGYLPVAYTLAQFQSRPGITVKWPMLDIAALQFTLTDAGSFSVAAGQTVSAAVSVVDTAANSQAVIKFYIDNVAVSKSGSNVTLTVPAAPVAWAFGLLPDGSGAALQNMSTTVANASATLNTAANSVSSITLGSALNSALTKVGSTTSMSGTYKVTLVVTNLPLSLASGAALNTYTINIPKSLSDPSLVRTITGLGIEGYVTLVPR</sequence>
<reference evidence="1" key="1">
    <citation type="submission" date="2016-10" db="EMBL/GenBank/DDBJ databases">
        <title>Sequence of Gallionella enrichment culture.</title>
        <authorList>
            <person name="Poehlein A."/>
            <person name="Muehling M."/>
            <person name="Daniel R."/>
        </authorList>
    </citation>
    <scope>NUCLEOTIDE SEQUENCE</scope>
</reference>
<organism evidence="1">
    <name type="scientific">mine drainage metagenome</name>
    <dbReference type="NCBI Taxonomy" id="410659"/>
    <lineage>
        <taxon>unclassified sequences</taxon>
        <taxon>metagenomes</taxon>
        <taxon>ecological metagenomes</taxon>
    </lineage>
</organism>
<accession>A0A1J5Q6H1</accession>